<accession>A0A9Q6IIC3</accession>
<dbReference type="Gene3D" id="3.40.50.12230">
    <property type="match status" value="1"/>
</dbReference>
<name>A0A9Q6IIC3_9PSED</name>
<sequence>MTRKIVLSRCKSDDKVLSSLKNELRELEFSSSLEEIIDVENSFIILYSWPTILSEDFINKQTCVLNVHNSLLPKYRGRHAFTWAMINGEKEVGYTLHKVDGGIDTGDIYAQLIIPVDSQIDINTLFEIAETELASWLPSKLIQVIEKKAIPKKQNNNKATYFRARRPEDSMIDLSQSYEKIYNFIRAQRPPYTKGAYLEIHGSRLYFGEVKKIPSGTLKNKDFIINDDISIITRCLDAEIELYRAC</sequence>
<dbReference type="AlphaFoldDB" id="A0A9Q6IIC3"/>
<evidence type="ECO:0008006" key="5">
    <source>
        <dbReference type="Google" id="ProtNLM"/>
    </source>
</evidence>
<dbReference type="EMBL" id="QJRN01000007">
    <property type="protein sequence ID" value="PYC37326.1"/>
    <property type="molecule type" value="Genomic_DNA"/>
</dbReference>
<dbReference type="InterPro" id="IPR011034">
    <property type="entry name" value="Formyl_transferase-like_C_sf"/>
</dbReference>
<evidence type="ECO:0000259" key="2">
    <source>
        <dbReference type="Pfam" id="PF02911"/>
    </source>
</evidence>
<evidence type="ECO:0000313" key="4">
    <source>
        <dbReference type="Proteomes" id="UP000248188"/>
    </source>
</evidence>
<dbReference type="Pfam" id="PF00551">
    <property type="entry name" value="Formyl_trans_N"/>
    <property type="match status" value="1"/>
</dbReference>
<dbReference type="PANTHER" id="PTHR11138:SF5">
    <property type="entry name" value="METHIONYL-TRNA FORMYLTRANSFERASE, MITOCHONDRIAL"/>
    <property type="match status" value="1"/>
</dbReference>
<dbReference type="InterPro" id="IPR002376">
    <property type="entry name" value="Formyl_transf_N"/>
</dbReference>
<dbReference type="SUPFAM" id="SSF50486">
    <property type="entry name" value="FMT C-terminal domain-like"/>
    <property type="match status" value="1"/>
</dbReference>
<organism evidence="3 4">
    <name type="scientific">Pseudomonas protegens</name>
    <dbReference type="NCBI Taxonomy" id="380021"/>
    <lineage>
        <taxon>Bacteria</taxon>
        <taxon>Pseudomonadati</taxon>
        <taxon>Pseudomonadota</taxon>
        <taxon>Gammaproteobacteria</taxon>
        <taxon>Pseudomonadales</taxon>
        <taxon>Pseudomonadaceae</taxon>
        <taxon>Pseudomonas</taxon>
    </lineage>
</organism>
<dbReference type="RefSeq" id="WP_110652265.1">
    <property type="nucleotide sequence ID" value="NZ_CP063455.1"/>
</dbReference>
<dbReference type="PANTHER" id="PTHR11138">
    <property type="entry name" value="METHIONYL-TRNA FORMYLTRANSFERASE"/>
    <property type="match status" value="1"/>
</dbReference>
<dbReference type="SUPFAM" id="SSF53328">
    <property type="entry name" value="Formyltransferase"/>
    <property type="match status" value="1"/>
</dbReference>
<gene>
    <name evidence="3" type="ORF">DMX08_13610</name>
</gene>
<feature type="domain" description="Formyl transferase C-terminal" evidence="2">
    <location>
        <begin position="167"/>
        <end position="217"/>
    </location>
</feature>
<reference evidence="3 4" key="1">
    <citation type="submission" date="2018-06" db="EMBL/GenBank/DDBJ databases">
        <title>Pseudomonas diversity within urban Lake Michigan freshwaters.</title>
        <authorList>
            <person name="Batrich M."/>
            <person name="Hatzopoulos T."/>
            <person name="Putonti C."/>
        </authorList>
    </citation>
    <scope>NUCLEOTIDE SEQUENCE [LARGE SCALE GENOMIC DNA]</scope>
    <source>
        <strain evidence="3 4">MB-090624</strain>
    </source>
</reference>
<protein>
    <recommendedName>
        <fullName evidence="5">Formyl transferase N-terminal domain-containing protein</fullName>
    </recommendedName>
</protein>
<feature type="domain" description="Formyl transferase N-terminal" evidence="1">
    <location>
        <begin position="29"/>
        <end position="132"/>
    </location>
</feature>
<dbReference type="GO" id="GO:0005829">
    <property type="term" value="C:cytosol"/>
    <property type="evidence" value="ECO:0007669"/>
    <property type="project" value="TreeGrafter"/>
</dbReference>
<proteinExistence type="predicted"/>
<evidence type="ECO:0000259" key="1">
    <source>
        <dbReference type="Pfam" id="PF00551"/>
    </source>
</evidence>
<comment type="caution">
    <text evidence="3">The sequence shown here is derived from an EMBL/GenBank/DDBJ whole genome shotgun (WGS) entry which is preliminary data.</text>
</comment>
<dbReference type="InterPro" id="IPR005793">
    <property type="entry name" value="Formyl_trans_C"/>
</dbReference>
<dbReference type="InterPro" id="IPR036477">
    <property type="entry name" value="Formyl_transf_N_sf"/>
</dbReference>
<dbReference type="Pfam" id="PF02911">
    <property type="entry name" value="Formyl_trans_C"/>
    <property type="match status" value="1"/>
</dbReference>
<dbReference type="GO" id="GO:0004479">
    <property type="term" value="F:methionyl-tRNA formyltransferase activity"/>
    <property type="evidence" value="ECO:0007669"/>
    <property type="project" value="TreeGrafter"/>
</dbReference>
<evidence type="ECO:0000313" key="3">
    <source>
        <dbReference type="EMBL" id="PYC37326.1"/>
    </source>
</evidence>
<dbReference type="Proteomes" id="UP000248188">
    <property type="component" value="Unassembled WGS sequence"/>
</dbReference>
<dbReference type="CDD" id="cd08369">
    <property type="entry name" value="FMT_core"/>
    <property type="match status" value="1"/>
</dbReference>